<sequence>MRRTGTTRRHALIATGAVAAAGVLGACTADGPAGPASAAATERAARAEAALRRRSAAASATLLARYDDVLTVHPGLTARLAPLRAAVAAHVTALAPPGASPAPSGPATPTAPAVPTAPEAPARAAAGAAAGTPAVPVGTVPADAGVAVAELAAAVRRTADAHAAALLTAPPEYARLLASVAAAGAAHAYLLTSEGTPS</sequence>
<keyword evidence="4" id="KW-1185">Reference proteome</keyword>
<dbReference type="EMBL" id="JBEXZR010000041">
    <property type="protein sequence ID" value="MEU0711769.1"/>
    <property type="molecule type" value="Genomic_DNA"/>
</dbReference>
<protein>
    <recommendedName>
        <fullName evidence="5">Lipoprotein</fullName>
    </recommendedName>
</protein>
<gene>
    <name evidence="3" type="ORF">ABZ508_30850</name>
</gene>
<dbReference type="RefSeq" id="WP_359653457.1">
    <property type="nucleotide sequence ID" value="NZ_JBEXZP010000022.1"/>
</dbReference>
<reference evidence="3 4" key="1">
    <citation type="submission" date="2024-06" db="EMBL/GenBank/DDBJ databases">
        <title>The Natural Products Discovery Center: Release of the First 8490 Sequenced Strains for Exploring Actinobacteria Biosynthetic Diversity.</title>
        <authorList>
            <person name="Kalkreuter E."/>
            <person name="Kautsar S.A."/>
            <person name="Yang D."/>
            <person name="Bader C.D."/>
            <person name="Teijaro C.N."/>
            <person name="Fluegel L."/>
            <person name="Davis C.M."/>
            <person name="Simpson J.R."/>
            <person name="Lauterbach L."/>
            <person name="Steele A.D."/>
            <person name="Gui C."/>
            <person name="Meng S."/>
            <person name="Li G."/>
            <person name="Viehrig K."/>
            <person name="Ye F."/>
            <person name="Su P."/>
            <person name="Kiefer A.F."/>
            <person name="Nichols A."/>
            <person name="Cepeda A.J."/>
            <person name="Yan W."/>
            <person name="Fan B."/>
            <person name="Jiang Y."/>
            <person name="Adhikari A."/>
            <person name="Zheng C.-J."/>
            <person name="Schuster L."/>
            <person name="Cowan T.M."/>
            <person name="Smanski M.J."/>
            <person name="Chevrette M.G."/>
            <person name="De Carvalho L.P.S."/>
            <person name="Shen B."/>
        </authorList>
    </citation>
    <scope>NUCLEOTIDE SEQUENCE [LARGE SCALE GENOMIC DNA]</scope>
    <source>
        <strain evidence="3 4">NPDC006337</strain>
    </source>
</reference>
<keyword evidence="2" id="KW-0732">Signal</keyword>
<feature type="compositionally biased region" description="Low complexity" evidence="1">
    <location>
        <begin position="107"/>
        <end position="120"/>
    </location>
</feature>
<dbReference type="PROSITE" id="PS51318">
    <property type="entry name" value="TAT"/>
    <property type="match status" value="1"/>
</dbReference>
<accession>A0ABV2WEI2</accession>
<feature type="signal peptide" evidence="2">
    <location>
        <begin position="1"/>
        <end position="29"/>
    </location>
</feature>
<evidence type="ECO:0000313" key="4">
    <source>
        <dbReference type="Proteomes" id="UP001550378"/>
    </source>
</evidence>
<proteinExistence type="predicted"/>
<evidence type="ECO:0000256" key="1">
    <source>
        <dbReference type="SAM" id="MobiDB-lite"/>
    </source>
</evidence>
<comment type="caution">
    <text evidence="3">The sequence shown here is derived from an EMBL/GenBank/DDBJ whole genome shotgun (WGS) entry which is preliminary data.</text>
</comment>
<feature type="region of interest" description="Disordered" evidence="1">
    <location>
        <begin position="97"/>
        <end position="120"/>
    </location>
</feature>
<evidence type="ECO:0000313" key="3">
    <source>
        <dbReference type="EMBL" id="MEU0711769.1"/>
    </source>
</evidence>
<dbReference type="InterPro" id="IPR006311">
    <property type="entry name" value="TAT_signal"/>
</dbReference>
<dbReference type="PROSITE" id="PS51257">
    <property type="entry name" value="PROKAR_LIPOPROTEIN"/>
    <property type="match status" value="1"/>
</dbReference>
<organism evidence="3 4">
    <name type="scientific">Streptomyces lavendulocolor</name>
    <dbReference type="NCBI Taxonomy" id="67316"/>
    <lineage>
        <taxon>Bacteria</taxon>
        <taxon>Bacillati</taxon>
        <taxon>Actinomycetota</taxon>
        <taxon>Actinomycetes</taxon>
        <taxon>Kitasatosporales</taxon>
        <taxon>Streptomycetaceae</taxon>
        <taxon>Streptomyces</taxon>
    </lineage>
</organism>
<evidence type="ECO:0008006" key="5">
    <source>
        <dbReference type="Google" id="ProtNLM"/>
    </source>
</evidence>
<dbReference type="Proteomes" id="UP001550378">
    <property type="component" value="Unassembled WGS sequence"/>
</dbReference>
<feature type="chain" id="PRO_5045532493" description="Lipoprotein" evidence="2">
    <location>
        <begin position="30"/>
        <end position="198"/>
    </location>
</feature>
<evidence type="ECO:0000256" key="2">
    <source>
        <dbReference type="SAM" id="SignalP"/>
    </source>
</evidence>
<name>A0ABV2WEI2_9ACTN</name>